<evidence type="ECO:0000313" key="15">
    <source>
        <dbReference type="Proteomes" id="UP000194664"/>
    </source>
</evidence>
<dbReference type="PANTHER" id="PTHR40659:SF1">
    <property type="entry name" value="NICKEL_COBALT EFFLUX SYSTEM RCNA"/>
    <property type="match status" value="1"/>
</dbReference>
<dbReference type="Proteomes" id="UP000194664">
    <property type="component" value="Unassembled WGS sequence"/>
</dbReference>
<evidence type="ECO:0000256" key="9">
    <source>
        <dbReference type="ARBA" id="ARBA00023065"/>
    </source>
</evidence>
<dbReference type="GO" id="GO:0006824">
    <property type="term" value="P:cobalt ion transport"/>
    <property type="evidence" value="ECO:0007669"/>
    <property type="project" value="UniProtKB-KW"/>
</dbReference>
<keyword evidence="4 13" id="KW-0813">Transport</keyword>
<evidence type="ECO:0000256" key="13">
    <source>
        <dbReference type="RuleBase" id="RU362101"/>
    </source>
</evidence>
<evidence type="ECO:0000256" key="10">
    <source>
        <dbReference type="ARBA" id="ARBA00023112"/>
    </source>
</evidence>
<dbReference type="GO" id="GO:0015099">
    <property type="term" value="F:nickel cation transmembrane transporter activity"/>
    <property type="evidence" value="ECO:0007669"/>
    <property type="project" value="UniProtKB-UniRule"/>
</dbReference>
<name>A0A251WW82_9RHOB</name>
<feature type="transmembrane region" description="Helical" evidence="13">
    <location>
        <begin position="275"/>
        <end position="294"/>
    </location>
</feature>
<keyword evidence="7 13" id="KW-0812">Transmembrane</keyword>
<evidence type="ECO:0000256" key="7">
    <source>
        <dbReference type="ARBA" id="ARBA00022692"/>
    </source>
</evidence>
<keyword evidence="3" id="KW-0171">Cobalt transport</keyword>
<keyword evidence="9" id="KW-0406">Ion transport</keyword>
<keyword evidence="8 13" id="KW-1133">Transmembrane helix</keyword>
<keyword evidence="6" id="KW-0533">Nickel</keyword>
<accession>A0A251WW82</accession>
<keyword evidence="11 13" id="KW-0472">Membrane</keyword>
<dbReference type="Pfam" id="PF03824">
    <property type="entry name" value="NicO"/>
    <property type="match status" value="1"/>
</dbReference>
<comment type="subcellular location">
    <subcellularLocation>
        <location evidence="2 13">Cell membrane</location>
        <topology evidence="2 13">Multi-pass membrane protein</topology>
    </subcellularLocation>
</comment>
<evidence type="ECO:0000313" key="14">
    <source>
        <dbReference type="EMBL" id="OUD08388.1"/>
    </source>
</evidence>
<comment type="similarity">
    <text evidence="13">Belongs to the NiCoT transporter (TC 2.A.52) family.</text>
</comment>
<dbReference type="RefSeq" id="WP_086452086.1">
    <property type="nucleotide sequence ID" value="NZ_MSPP01000005.1"/>
</dbReference>
<gene>
    <name evidence="14" type="ORF">BVC71_12815</name>
</gene>
<dbReference type="GO" id="GO:0046583">
    <property type="term" value="F:monoatomic cation efflux transmembrane transporter activity"/>
    <property type="evidence" value="ECO:0007669"/>
    <property type="project" value="TreeGrafter"/>
</dbReference>
<dbReference type="PANTHER" id="PTHR40659">
    <property type="entry name" value="NICKEL/COBALT EFFLUX SYSTEM RCNA"/>
    <property type="match status" value="1"/>
</dbReference>
<evidence type="ECO:0000256" key="11">
    <source>
        <dbReference type="ARBA" id="ARBA00023136"/>
    </source>
</evidence>
<dbReference type="GO" id="GO:0010045">
    <property type="term" value="P:response to nickel cation"/>
    <property type="evidence" value="ECO:0007669"/>
    <property type="project" value="TreeGrafter"/>
</dbReference>
<feature type="transmembrane region" description="Helical" evidence="13">
    <location>
        <begin position="229"/>
        <end position="255"/>
    </location>
</feature>
<keyword evidence="10" id="KW-0921">Nickel transport</keyword>
<evidence type="ECO:0000256" key="1">
    <source>
        <dbReference type="ARBA" id="ARBA00002510"/>
    </source>
</evidence>
<dbReference type="AlphaFoldDB" id="A0A251WW82"/>
<dbReference type="GO" id="GO:0032025">
    <property type="term" value="P:response to cobalt ion"/>
    <property type="evidence" value="ECO:0007669"/>
    <property type="project" value="TreeGrafter"/>
</dbReference>
<evidence type="ECO:0000256" key="12">
    <source>
        <dbReference type="ARBA" id="ARBA00023285"/>
    </source>
</evidence>
<protein>
    <recommendedName>
        <fullName evidence="13">Nickel/cobalt efflux system</fullName>
    </recommendedName>
</protein>
<evidence type="ECO:0000256" key="3">
    <source>
        <dbReference type="ARBA" id="ARBA00022426"/>
    </source>
</evidence>
<evidence type="ECO:0000256" key="6">
    <source>
        <dbReference type="ARBA" id="ARBA00022596"/>
    </source>
</evidence>
<feature type="transmembrane region" description="Helical" evidence="13">
    <location>
        <begin position="135"/>
        <end position="156"/>
    </location>
</feature>
<organism evidence="14 15">
    <name type="scientific">Marivivens niveibacter</name>
    <dbReference type="NCBI Taxonomy" id="1930667"/>
    <lineage>
        <taxon>Bacteria</taxon>
        <taxon>Pseudomonadati</taxon>
        <taxon>Pseudomonadota</taxon>
        <taxon>Alphaproteobacteria</taxon>
        <taxon>Rhodobacterales</taxon>
        <taxon>Paracoccaceae</taxon>
        <taxon>Marivivens group</taxon>
        <taxon>Marivivens</taxon>
    </lineage>
</organism>
<dbReference type="OrthoDB" id="9812956at2"/>
<dbReference type="EMBL" id="MSPP01000005">
    <property type="protein sequence ID" value="OUD08388.1"/>
    <property type="molecule type" value="Genomic_DNA"/>
</dbReference>
<proteinExistence type="inferred from homology"/>
<dbReference type="InterPro" id="IPR011541">
    <property type="entry name" value="Ni/Co_transpt_high_affinity"/>
</dbReference>
<feature type="transmembrane region" description="Helical" evidence="13">
    <location>
        <begin position="95"/>
        <end position="123"/>
    </location>
</feature>
<dbReference type="InterPro" id="IPR051224">
    <property type="entry name" value="NiCoT_RcnA"/>
</dbReference>
<keyword evidence="5" id="KW-1003">Cell membrane</keyword>
<sequence>MRLALFLIAVVVVAISTIHFVDLARLSYWAIDAQRAFQNQMAGAIRALKSGEVGAYATLCGAPAAYGFVHALGPGHGKYLIGGVGLGSSVPMSKLIGLATVSSLAQSVWAIVLVFGGFAIVKASAQQLTTMAEEYLAPISYLAIAGIGVVFIWRGLKTAWQVGLTRHDQHEHACEQHCNCAAHGPTPDQVNGVQSIREAIGLVISIAIRPCTGAIFLLVIAWQMELAMAGAVAVIAMGLGTATLTSIVAVSSVFARNLAVLSIGHHPRWGLIMPGVQMCSGIVIAAVSLSLLGIRLG</sequence>
<evidence type="ECO:0000256" key="5">
    <source>
        <dbReference type="ARBA" id="ARBA00022475"/>
    </source>
</evidence>
<keyword evidence="12" id="KW-0170">Cobalt</keyword>
<evidence type="ECO:0000256" key="4">
    <source>
        <dbReference type="ARBA" id="ARBA00022448"/>
    </source>
</evidence>
<comment type="function">
    <text evidence="1">Efflux system for nickel and cobalt.</text>
</comment>
<comment type="caution">
    <text evidence="14">The sequence shown here is derived from an EMBL/GenBank/DDBJ whole genome shotgun (WGS) entry which is preliminary data.</text>
</comment>
<feature type="transmembrane region" description="Helical" evidence="13">
    <location>
        <begin position="199"/>
        <end position="222"/>
    </location>
</feature>
<dbReference type="GO" id="GO:0005886">
    <property type="term" value="C:plasma membrane"/>
    <property type="evidence" value="ECO:0007669"/>
    <property type="project" value="UniProtKB-SubCell"/>
</dbReference>
<keyword evidence="15" id="KW-1185">Reference proteome</keyword>
<reference evidence="14 15" key="1">
    <citation type="submission" date="2016-12" db="EMBL/GenBank/DDBJ databases">
        <title>The draft genome sequence of HSLHS2.</title>
        <authorList>
            <person name="Hu D."/>
            <person name="Wang L."/>
            <person name="Shao Z."/>
        </authorList>
    </citation>
    <scope>NUCLEOTIDE SEQUENCE [LARGE SCALE GENOMIC DNA]</scope>
    <source>
        <strain evidence="14">MCCC 1A06712</strain>
    </source>
</reference>
<evidence type="ECO:0000256" key="2">
    <source>
        <dbReference type="ARBA" id="ARBA00004651"/>
    </source>
</evidence>
<evidence type="ECO:0000256" key="8">
    <source>
        <dbReference type="ARBA" id="ARBA00022989"/>
    </source>
</evidence>